<dbReference type="Gene3D" id="3.20.20.70">
    <property type="entry name" value="Aldolase class I"/>
    <property type="match status" value="1"/>
</dbReference>
<proteinExistence type="predicted"/>
<comment type="caution">
    <text evidence="7">The sequence shown here is derived from an EMBL/GenBank/DDBJ whole genome shotgun (WGS) entry which is preliminary data.</text>
</comment>
<dbReference type="CDD" id="cd01335">
    <property type="entry name" value="Radical_SAM"/>
    <property type="match status" value="1"/>
</dbReference>
<dbReference type="InterPro" id="IPR023885">
    <property type="entry name" value="4Fe4S-binding_SPASM_dom"/>
</dbReference>
<keyword evidence="8" id="KW-1185">Reference proteome</keyword>
<dbReference type="Proteomes" id="UP001589810">
    <property type="component" value="Unassembled WGS sequence"/>
</dbReference>
<evidence type="ECO:0000256" key="2">
    <source>
        <dbReference type="ARBA" id="ARBA00022691"/>
    </source>
</evidence>
<evidence type="ECO:0000256" key="3">
    <source>
        <dbReference type="ARBA" id="ARBA00022723"/>
    </source>
</evidence>
<dbReference type="InterPro" id="IPR013785">
    <property type="entry name" value="Aldolase_TIM"/>
</dbReference>
<keyword evidence="5" id="KW-0411">Iron-sulfur</keyword>
<protein>
    <submittedName>
        <fullName evidence="7">Radical SAM/SPASM domain-containing protein</fullName>
    </submittedName>
</protein>
<name>A0ABV6MT96_9PSEU</name>
<dbReference type="InterPro" id="IPR007197">
    <property type="entry name" value="rSAM"/>
</dbReference>
<evidence type="ECO:0000313" key="8">
    <source>
        <dbReference type="Proteomes" id="UP001589810"/>
    </source>
</evidence>
<dbReference type="EMBL" id="JBHLUD010000006">
    <property type="protein sequence ID" value="MFC0543520.1"/>
    <property type="molecule type" value="Genomic_DNA"/>
</dbReference>
<evidence type="ECO:0000256" key="4">
    <source>
        <dbReference type="ARBA" id="ARBA00023004"/>
    </source>
</evidence>
<dbReference type="RefSeq" id="WP_273940067.1">
    <property type="nucleotide sequence ID" value="NZ_CP097263.1"/>
</dbReference>
<dbReference type="NCBIfam" id="TIGR04085">
    <property type="entry name" value="rSAM_more_4Fe4S"/>
    <property type="match status" value="1"/>
</dbReference>
<dbReference type="SUPFAM" id="SSF102114">
    <property type="entry name" value="Radical SAM enzymes"/>
    <property type="match status" value="1"/>
</dbReference>
<dbReference type="InterPro" id="IPR058240">
    <property type="entry name" value="rSAM_sf"/>
</dbReference>
<gene>
    <name evidence="7" type="ORF">ACFFH7_18610</name>
</gene>
<accession>A0ABV6MT96</accession>
<reference evidence="7 8" key="1">
    <citation type="submission" date="2024-09" db="EMBL/GenBank/DDBJ databases">
        <authorList>
            <person name="Sun Q."/>
            <person name="Mori K."/>
        </authorList>
    </citation>
    <scope>NUCLEOTIDE SEQUENCE [LARGE SCALE GENOMIC DNA]</scope>
    <source>
        <strain evidence="7 8">TBRC 1432</strain>
    </source>
</reference>
<dbReference type="SFLD" id="SFLDS00029">
    <property type="entry name" value="Radical_SAM"/>
    <property type="match status" value="1"/>
</dbReference>
<sequence>MGQQASRYLVVSDTVYTDGHGDPVRLVLNTRTSRVSTLGDKVARTLSHGDCGTLPAAVSDHLADLRILVPEGRDELTDVLDEQRARSRSAASLNYMLVPTGYCNLGCEYCGQVHVRGKSSANHRSAVRDRILRAVHRPSTEEIRIGWFGGEPLLAYPVIRDLAGQFVEACATAGVRYRSRLTTDGSELTMRKLRVLYEECGVDALCVTIDGFGDRHGRVLGVMADVVRQADEFPLLRLTIRGNLELANLDHVDAFIDVMVKAGLNHPMIEFDLRVVPSWTNDVAAPRVARQRFAAAEPRWLRRMHDVGMVTRTLIPGQLRGPICPAVTRSAEVISSSGAIFSCTEHPLVPQHEQGDVLELVEHADHDRQRPAGQYDDWHDRINRGEQSCAGCVFLPVCGGGCPKHWGEGKSPCPSYKFNIQQRLDLEAARAGLTPLLT</sequence>
<keyword evidence="4" id="KW-0408">Iron</keyword>
<evidence type="ECO:0000256" key="5">
    <source>
        <dbReference type="ARBA" id="ARBA00023014"/>
    </source>
</evidence>
<dbReference type="SFLD" id="SFLDG01067">
    <property type="entry name" value="SPASM/twitch_domain_containing"/>
    <property type="match status" value="1"/>
</dbReference>
<evidence type="ECO:0000313" key="7">
    <source>
        <dbReference type="EMBL" id="MFC0543520.1"/>
    </source>
</evidence>
<evidence type="ECO:0000256" key="1">
    <source>
        <dbReference type="ARBA" id="ARBA00001966"/>
    </source>
</evidence>
<organism evidence="7 8">
    <name type="scientific">Kutzneria chonburiensis</name>
    <dbReference type="NCBI Taxonomy" id="1483604"/>
    <lineage>
        <taxon>Bacteria</taxon>
        <taxon>Bacillati</taxon>
        <taxon>Actinomycetota</taxon>
        <taxon>Actinomycetes</taxon>
        <taxon>Pseudonocardiales</taxon>
        <taxon>Pseudonocardiaceae</taxon>
        <taxon>Kutzneria</taxon>
    </lineage>
</organism>
<dbReference type="PANTHER" id="PTHR43273:SF8">
    <property type="entry name" value="RADICAL SAM DOMAIN PROTEIN"/>
    <property type="match status" value="1"/>
</dbReference>
<dbReference type="InterPro" id="IPR023867">
    <property type="entry name" value="Sulphatase_maturase_rSAM"/>
</dbReference>
<dbReference type="Pfam" id="PF04055">
    <property type="entry name" value="Radical_SAM"/>
    <property type="match status" value="1"/>
</dbReference>
<comment type="cofactor">
    <cofactor evidence="1">
        <name>[4Fe-4S] cluster</name>
        <dbReference type="ChEBI" id="CHEBI:49883"/>
    </cofactor>
</comment>
<evidence type="ECO:0000259" key="6">
    <source>
        <dbReference type="Pfam" id="PF04055"/>
    </source>
</evidence>
<keyword evidence="2" id="KW-0949">S-adenosyl-L-methionine</keyword>
<feature type="domain" description="Radical SAM core" evidence="6">
    <location>
        <begin position="98"/>
        <end position="220"/>
    </location>
</feature>
<dbReference type="PANTHER" id="PTHR43273">
    <property type="entry name" value="ANAEROBIC SULFATASE-MATURATING ENZYME HOMOLOG ASLB-RELATED"/>
    <property type="match status" value="1"/>
</dbReference>
<keyword evidence="3" id="KW-0479">Metal-binding</keyword>